<dbReference type="InterPro" id="IPR002893">
    <property type="entry name" value="Znf_MYND"/>
</dbReference>
<dbReference type="AlphaFoldDB" id="A0A163AE74"/>
<dbReference type="PANTHER" id="PTHR10237">
    <property type="entry name" value="DEFORMED EPIDERMAL AUTOREGULATORY FACTOR 1 HOMOLOG SUPPRESSIN"/>
    <property type="match status" value="1"/>
</dbReference>
<feature type="region of interest" description="Disordered" evidence="5">
    <location>
        <begin position="84"/>
        <end position="117"/>
    </location>
</feature>
<keyword evidence="3" id="KW-0862">Zinc</keyword>
<feature type="region of interest" description="Disordered" evidence="5">
    <location>
        <begin position="1"/>
        <end position="64"/>
    </location>
</feature>
<reference evidence="7 8" key="1">
    <citation type="journal article" date="2016" name="Sci. Rep.">
        <title>Draft genome sequencing and secretome analysis of fungal phytopathogen Ascochyta rabiei provides insight into the necrotrophic effector repertoire.</title>
        <authorList>
            <person name="Verma S."/>
            <person name="Gazara R.K."/>
            <person name="Nizam S."/>
            <person name="Parween S."/>
            <person name="Chattopadhyay D."/>
            <person name="Verma P.K."/>
        </authorList>
    </citation>
    <scope>NUCLEOTIDE SEQUENCE [LARGE SCALE GENOMIC DNA]</scope>
    <source>
        <strain evidence="7 8">ArDII</strain>
    </source>
</reference>
<evidence type="ECO:0000256" key="1">
    <source>
        <dbReference type="ARBA" id="ARBA00022723"/>
    </source>
</evidence>
<feature type="compositionally biased region" description="Low complexity" evidence="5">
    <location>
        <begin position="1"/>
        <end position="16"/>
    </location>
</feature>
<dbReference type="PROSITE" id="PS01360">
    <property type="entry name" value="ZF_MYND_1"/>
    <property type="match status" value="1"/>
</dbReference>
<dbReference type="STRING" id="5454.A0A163AE74"/>
<dbReference type="EMBL" id="JYNV01000256">
    <property type="protein sequence ID" value="KZM21142.1"/>
    <property type="molecule type" value="Genomic_DNA"/>
</dbReference>
<feature type="compositionally biased region" description="Basic and acidic residues" evidence="5">
    <location>
        <begin position="17"/>
        <end position="31"/>
    </location>
</feature>
<feature type="compositionally biased region" description="Polar residues" evidence="5">
    <location>
        <begin position="43"/>
        <end position="53"/>
    </location>
</feature>
<evidence type="ECO:0000259" key="6">
    <source>
        <dbReference type="PROSITE" id="PS50865"/>
    </source>
</evidence>
<dbReference type="PANTHER" id="PTHR10237:SF14">
    <property type="entry name" value="MYND-TYPE DOMAIN-CONTAINING PROTEIN"/>
    <property type="match status" value="1"/>
</dbReference>
<dbReference type="GO" id="GO:0005634">
    <property type="term" value="C:nucleus"/>
    <property type="evidence" value="ECO:0007669"/>
    <property type="project" value="TreeGrafter"/>
</dbReference>
<dbReference type="Gene3D" id="6.10.140.2220">
    <property type="match status" value="1"/>
</dbReference>
<dbReference type="Pfam" id="PF01753">
    <property type="entry name" value="zf-MYND"/>
    <property type="match status" value="1"/>
</dbReference>
<name>A0A163AE74_DIDRA</name>
<feature type="compositionally biased region" description="Basic and acidic residues" evidence="5">
    <location>
        <begin position="84"/>
        <end position="93"/>
    </location>
</feature>
<gene>
    <name evidence="7" type="ORF">ST47_g7714</name>
</gene>
<evidence type="ECO:0000313" key="7">
    <source>
        <dbReference type="EMBL" id="KZM21142.1"/>
    </source>
</evidence>
<organism evidence="7 8">
    <name type="scientific">Didymella rabiei</name>
    <name type="common">Chickpea ascochyta blight fungus</name>
    <name type="synonym">Mycosphaerella rabiei</name>
    <dbReference type="NCBI Taxonomy" id="5454"/>
    <lineage>
        <taxon>Eukaryota</taxon>
        <taxon>Fungi</taxon>
        <taxon>Dikarya</taxon>
        <taxon>Ascomycota</taxon>
        <taxon>Pezizomycotina</taxon>
        <taxon>Dothideomycetes</taxon>
        <taxon>Pleosporomycetidae</taxon>
        <taxon>Pleosporales</taxon>
        <taxon>Pleosporineae</taxon>
        <taxon>Didymellaceae</taxon>
        <taxon>Ascochyta</taxon>
    </lineage>
</organism>
<evidence type="ECO:0000256" key="4">
    <source>
        <dbReference type="PROSITE-ProRule" id="PRU00134"/>
    </source>
</evidence>
<dbReference type="GO" id="GO:0008270">
    <property type="term" value="F:zinc ion binding"/>
    <property type="evidence" value="ECO:0007669"/>
    <property type="project" value="UniProtKB-KW"/>
</dbReference>
<dbReference type="Proteomes" id="UP000076837">
    <property type="component" value="Unassembled WGS sequence"/>
</dbReference>
<comment type="caution">
    <text evidence="7">The sequence shown here is derived from an EMBL/GenBank/DDBJ whole genome shotgun (WGS) entry which is preliminary data.</text>
</comment>
<accession>A0A163AE74</accession>
<protein>
    <submittedName>
        <fullName evidence="7">Metal ion binding</fullName>
    </submittedName>
</protein>
<feature type="domain" description="MYND-type" evidence="6">
    <location>
        <begin position="235"/>
        <end position="271"/>
    </location>
</feature>
<feature type="region of interest" description="Disordered" evidence="5">
    <location>
        <begin position="145"/>
        <end position="185"/>
    </location>
</feature>
<proteinExistence type="predicted"/>
<keyword evidence="1" id="KW-0479">Metal-binding</keyword>
<evidence type="ECO:0000256" key="2">
    <source>
        <dbReference type="ARBA" id="ARBA00022771"/>
    </source>
</evidence>
<evidence type="ECO:0000256" key="3">
    <source>
        <dbReference type="ARBA" id="ARBA00022833"/>
    </source>
</evidence>
<dbReference type="InterPro" id="IPR024119">
    <property type="entry name" value="TF_DEAF-1"/>
</dbReference>
<keyword evidence="2 4" id="KW-0863">Zinc-finger</keyword>
<feature type="compositionally biased region" description="Basic and acidic residues" evidence="5">
    <location>
        <begin position="153"/>
        <end position="183"/>
    </location>
</feature>
<keyword evidence="8" id="KW-1185">Reference proteome</keyword>
<evidence type="ECO:0000313" key="8">
    <source>
        <dbReference type="Proteomes" id="UP000076837"/>
    </source>
</evidence>
<dbReference type="SUPFAM" id="SSF144232">
    <property type="entry name" value="HIT/MYND zinc finger-like"/>
    <property type="match status" value="1"/>
</dbReference>
<evidence type="ECO:0000256" key="5">
    <source>
        <dbReference type="SAM" id="MobiDB-lite"/>
    </source>
</evidence>
<sequence length="618" mass="69269">MAAARSADSAAPAAADAKLRNFRDGEARDSDASDCDQSDASGRSLSPTRQGLSRTKKKKERRQFGAFADELGDLLGVAFHKDEVKPETAHDGDLDMQVEPASSGPKMSKRQRQNMAKMQARRLAREQSKRVIPEQHTVAAERRGMTLHAYRGQRPEGKKDAKSESQKRRSRKERERLRKKAEAGDAMEVDLARPVQRELTAAVFYLTNSTTTCIHRLPTKETRTMNELDDNSTACAVCKTSTTNKCTGCKTHTYCSKDCQAKDWSAHKVLCKDTQLERKLARVAEVVHEAYLTFRENTWDGVITKVEDKEDALIIHDGNNWGNPQHFTAFPHDVVPNSRRAKLGVLTAWTCDEPYAFMDTLIVKLLDGLNVDMHEISVHFSHVPRKTVAVTYPTGKLQSNWPKYQHTVLRLTSRRSGKQWVMDFAGGQYGIVKPFHTWVQYKALFVQKLVSIYDMGTNKRIFAELAKIAGLPTLTYGLVGRAAAKLDQAIGTWETEHKPLLTLRGLQDVEFDRQKSSLLGAVDKAVHTFITTTDFAPVVRKAHAINTPHDRMKKKVEQLYGEANLLQRSASDKRSLTGEDGNEHSLQDFAQMARSRGLHPIVIDGSGGKATKVHHIFI</sequence>
<dbReference type="GO" id="GO:0000981">
    <property type="term" value="F:DNA-binding transcription factor activity, RNA polymerase II-specific"/>
    <property type="evidence" value="ECO:0007669"/>
    <property type="project" value="TreeGrafter"/>
</dbReference>
<dbReference type="PROSITE" id="PS50865">
    <property type="entry name" value="ZF_MYND_2"/>
    <property type="match status" value="1"/>
</dbReference>